<comment type="caution">
    <text evidence="2">The sequence shown here is derived from an EMBL/GenBank/DDBJ whole genome shotgun (WGS) entry which is preliminary data.</text>
</comment>
<accession>A0AAN7PEF8</accession>
<reference evidence="3" key="1">
    <citation type="submission" date="2023-01" db="EMBL/GenBank/DDBJ databases">
        <title>Key to firefly adult light organ development and bioluminescence: homeobox transcription factors regulate luciferase expression and transportation to peroxisome.</title>
        <authorList>
            <person name="Fu X."/>
        </authorList>
    </citation>
    <scope>NUCLEOTIDE SEQUENCE [LARGE SCALE GENOMIC DNA]</scope>
</reference>
<dbReference type="GO" id="GO:0042575">
    <property type="term" value="C:DNA polymerase complex"/>
    <property type="evidence" value="ECO:0007669"/>
    <property type="project" value="UniProtKB-ARBA"/>
</dbReference>
<name>A0AAN7PEF8_9COLE</name>
<feature type="region of interest" description="Disordered" evidence="1">
    <location>
        <begin position="135"/>
        <end position="208"/>
    </location>
</feature>
<dbReference type="AlphaFoldDB" id="A0AAN7PEF8"/>
<dbReference type="PANTHER" id="PTHR31511">
    <property type="entry name" value="PROTEIN CBG23764"/>
    <property type="match status" value="1"/>
</dbReference>
<evidence type="ECO:0000256" key="1">
    <source>
        <dbReference type="SAM" id="MobiDB-lite"/>
    </source>
</evidence>
<dbReference type="SUPFAM" id="SSF56672">
    <property type="entry name" value="DNA/RNA polymerases"/>
    <property type="match status" value="1"/>
</dbReference>
<gene>
    <name evidence="2" type="ORF">RN001_003081</name>
</gene>
<proteinExistence type="predicted"/>
<sequence length="957" mass="111759">MFCGSSFIKLPNEIIAKRAVVNIRNNDYGCFGWSIVAAITQSNDDAKKKKNVSRTTSYPHYSTILNLKGIQFPMTLKQIPKFEQINPSISVNVYQLSLKSGKKKNTKHYITTPIYLTSAKKEKHANLLLIRENYHETDGDDDDDDDDNDGDNDEDDGDDDDDDENTSETSCNDDGDLKEGLEKINTYKYTPPKRQRLQQQQQYDNSNIKSTGRINVRYHFCLIKNLSRLVSMQLSKNKNKKYICDRCLQYFYSKSCLNQHFIDCQKLNMCKVKFPRAGSVIKFKDFMNQMPAPFVIYGDFECLLLNASNNSLNTLKYNGSGCANSNMNKYQYHKAFNSGYFLQCHFDRSISFYKTYRGLDCEDWFVNELIMLSDMLFQKYFQQTVPMKSMSREELLNFTSASNCHICEESFKDEIEKVRDHCHFSGRYRGAAHNLCNLNFKCSQVIPVVFHSLSNYDGHLFIRNLVKKCKGKIDLLPLNKERYISFTITFKNGLKFRFIDSFRFMNSSLDKLASYMDKDHFHIVKSHFRNLTETQFNLISKKGIYPYDYTDSYSKLVSTTKLPAKEHFFNSLTNKDISDEDYNHAQTVWNEFNIKNLGEYSDLYLKSDVLILADVFENFRNSCMATYKLDPVNFFSLPGFTWSAMLKYTKVELELISDIDVLMFVERGIRGGLSQCSIKYSKANNKYLNDRYNPNESENYLIYLDINNLYGLAMSQYLPYGGFKWLNVTTEITNFILHDVKSDSDRGYLLEVDLEYPRNIHDLHNHLPLCAEHKCPPGSKQKKLLATLESKSRYVIHYRNLQQCVKLGMLLRKVHRILEFKQSAWLKNYIDLNTRLRTQATNEFERNQYKLINNAVFGKTMENIRKHRVVKFVKRWHGRYGAEHYISQPNFHSSVIFNNNTVAIEMNKTEILFNKPIYVGMCILDVSKIFYTDSITIICFKSLVIKTVIFYTPIRIV</sequence>
<dbReference type="EMBL" id="JARPUR010000001">
    <property type="protein sequence ID" value="KAK4886810.1"/>
    <property type="molecule type" value="Genomic_DNA"/>
</dbReference>
<evidence type="ECO:0008006" key="4">
    <source>
        <dbReference type="Google" id="ProtNLM"/>
    </source>
</evidence>
<dbReference type="InterPro" id="IPR043502">
    <property type="entry name" value="DNA/RNA_pol_sf"/>
</dbReference>
<dbReference type="SUPFAM" id="SSF54060">
    <property type="entry name" value="His-Me finger endonucleases"/>
    <property type="match status" value="1"/>
</dbReference>
<dbReference type="PANTHER" id="PTHR31511:SF12">
    <property type="entry name" value="RHO TERMINATION FACTOR N-TERMINAL DOMAIN-CONTAINING PROTEIN"/>
    <property type="match status" value="1"/>
</dbReference>
<evidence type="ECO:0000313" key="3">
    <source>
        <dbReference type="Proteomes" id="UP001353858"/>
    </source>
</evidence>
<dbReference type="InterPro" id="IPR012337">
    <property type="entry name" value="RNaseH-like_sf"/>
</dbReference>
<organism evidence="2 3">
    <name type="scientific">Aquatica leii</name>
    <dbReference type="NCBI Taxonomy" id="1421715"/>
    <lineage>
        <taxon>Eukaryota</taxon>
        <taxon>Metazoa</taxon>
        <taxon>Ecdysozoa</taxon>
        <taxon>Arthropoda</taxon>
        <taxon>Hexapoda</taxon>
        <taxon>Insecta</taxon>
        <taxon>Pterygota</taxon>
        <taxon>Neoptera</taxon>
        <taxon>Endopterygota</taxon>
        <taxon>Coleoptera</taxon>
        <taxon>Polyphaga</taxon>
        <taxon>Elateriformia</taxon>
        <taxon>Elateroidea</taxon>
        <taxon>Lampyridae</taxon>
        <taxon>Luciolinae</taxon>
        <taxon>Aquatica</taxon>
    </lineage>
</organism>
<dbReference type="GO" id="GO:0071897">
    <property type="term" value="P:DNA biosynthetic process"/>
    <property type="evidence" value="ECO:0007669"/>
    <property type="project" value="UniProtKB-ARBA"/>
</dbReference>
<protein>
    <recommendedName>
        <fullName evidence="4">DNA-directed DNA polymerase</fullName>
    </recommendedName>
</protein>
<keyword evidence="3" id="KW-1185">Reference proteome</keyword>
<feature type="compositionally biased region" description="Acidic residues" evidence="1">
    <location>
        <begin position="138"/>
        <end position="174"/>
    </location>
</feature>
<dbReference type="SUPFAM" id="SSF53098">
    <property type="entry name" value="Ribonuclease H-like"/>
    <property type="match status" value="1"/>
</dbReference>
<evidence type="ECO:0000313" key="2">
    <source>
        <dbReference type="EMBL" id="KAK4886810.1"/>
    </source>
</evidence>
<dbReference type="InterPro" id="IPR044925">
    <property type="entry name" value="His-Me_finger_sf"/>
</dbReference>
<dbReference type="Proteomes" id="UP001353858">
    <property type="component" value="Unassembled WGS sequence"/>
</dbReference>